<organism evidence="1 2">
    <name type="scientific">Duganella lactea</name>
    <dbReference type="NCBI Taxonomy" id="2692173"/>
    <lineage>
        <taxon>Bacteria</taxon>
        <taxon>Pseudomonadati</taxon>
        <taxon>Pseudomonadota</taxon>
        <taxon>Betaproteobacteria</taxon>
        <taxon>Burkholderiales</taxon>
        <taxon>Oxalobacteraceae</taxon>
        <taxon>Telluria group</taxon>
        <taxon>Duganella</taxon>
    </lineage>
</organism>
<protein>
    <submittedName>
        <fullName evidence="1">Uncharacterized protein</fullName>
    </submittedName>
</protein>
<keyword evidence="2" id="KW-1185">Reference proteome</keyword>
<accession>A0ABW9VCV1</accession>
<gene>
    <name evidence="1" type="ORF">GTP38_23405</name>
</gene>
<dbReference type="Proteomes" id="UP000449678">
    <property type="component" value="Unassembled WGS sequence"/>
</dbReference>
<proteinExistence type="predicted"/>
<sequence length="162" mass="17974">MYSEKQSFIAAGGCPMVRRPNGQNVAVTVLREDGIKLSYAQVAAAEPMVGFLRYEEGHPAGGGMAYRTSGVLVLLRDTVTQVPIAHLNNPSLFDWNADGVVCEGWVLAKDPVTEKMRQVVQLWWIRNLEVLPPKPEIKPFNLRPGERRGWTCKKFCVCGAGF</sequence>
<name>A0ABW9VCV1_9BURK</name>
<dbReference type="EMBL" id="WWCO01000025">
    <property type="protein sequence ID" value="MYM37278.1"/>
    <property type="molecule type" value="Genomic_DNA"/>
</dbReference>
<evidence type="ECO:0000313" key="1">
    <source>
        <dbReference type="EMBL" id="MYM37278.1"/>
    </source>
</evidence>
<evidence type="ECO:0000313" key="2">
    <source>
        <dbReference type="Proteomes" id="UP000449678"/>
    </source>
</evidence>
<reference evidence="1 2" key="1">
    <citation type="submission" date="2019-12" db="EMBL/GenBank/DDBJ databases">
        <title>Novel species isolated from a subtropical stream in China.</title>
        <authorList>
            <person name="Lu H."/>
        </authorList>
    </citation>
    <scope>NUCLEOTIDE SEQUENCE [LARGE SCALE GENOMIC DNA]</scope>
    <source>
        <strain evidence="1 2">FT94W</strain>
    </source>
</reference>
<comment type="caution">
    <text evidence="1">The sequence shown here is derived from an EMBL/GenBank/DDBJ whole genome shotgun (WGS) entry which is preliminary data.</text>
</comment>